<dbReference type="Proteomes" id="UP000007257">
    <property type="component" value="Chromosome"/>
</dbReference>
<dbReference type="eggNOG" id="ENOG50302FN">
    <property type="taxonomic scope" value="Bacteria"/>
</dbReference>
<gene>
    <name evidence="2" type="ordered locus">Rahaq_3941</name>
</gene>
<organism evidence="2 3">
    <name type="scientific">Rahnella sp. (strain Y9602)</name>
    <dbReference type="NCBI Taxonomy" id="2703885"/>
    <lineage>
        <taxon>Bacteria</taxon>
        <taxon>Pseudomonadati</taxon>
        <taxon>Pseudomonadota</taxon>
        <taxon>Gammaproteobacteria</taxon>
        <taxon>Enterobacterales</taxon>
        <taxon>Yersiniaceae</taxon>
        <taxon>Rahnella</taxon>
    </lineage>
</organism>
<name>A0A0H3FE08_RAHSY</name>
<reference evidence="3" key="1">
    <citation type="submission" date="2011-01" db="EMBL/GenBank/DDBJ databases">
        <title>Complete sequence of chromosome of Rahnella sp. Y9602.</title>
        <authorList>
            <consortium name="US DOE Joint Genome Institute"/>
            <person name="Lucas S."/>
            <person name="Copeland A."/>
            <person name="Lapidus A."/>
            <person name="Cheng J.-F."/>
            <person name="Goodwin L."/>
            <person name="Pitluck S."/>
            <person name="Lu M."/>
            <person name="Detter J.C."/>
            <person name="Han C."/>
            <person name="Tapia R."/>
            <person name="Land M."/>
            <person name="Hauser L."/>
            <person name="Kyrpides N."/>
            <person name="Ivanova N."/>
            <person name="Ovchinnikova G."/>
            <person name="Pagani I."/>
            <person name="Sobecky P.A."/>
            <person name="Martinez R.J."/>
            <person name="Woyke T."/>
        </authorList>
    </citation>
    <scope>NUCLEOTIDE SEQUENCE [LARGE SCALE GENOMIC DNA]</scope>
    <source>
        <strain evidence="3">Y9602</strain>
    </source>
</reference>
<reference evidence="2 3" key="2">
    <citation type="journal article" date="2012" name="J. Bacteriol.">
        <title>Complete Genome Sequence of Rahnella sp. Strain Y9602, a Gammaproteobacterium Isolate from Metal- and Radionuclide-Contaminated Soil.</title>
        <authorList>
            <person name="Martinez R.J."/>
            <person name="Bruce D."/>
            <person name="Detter C."/>
            <person name="Goodwin L.A."/>
            <person name="Han J."/>
            <person name="Han C.S."/>
            <person name="Held B."/>
            <person name="Land M.L."/>
            <person name="Mikhailova N."/>
            <person name="Nolan M."/>
            <person name="Pennacchio L."/>
            <person name="Pitluck S."/>
            <person name="Tapia R."/>
            <person name="Woyke T."/>
            <person name="Sobecky P.A."/>
        </authorList>
    </citation>
    <scope>NUCLEOTIDE SEQUENCE [LARGE SCALE GENOMIC DNA]</scope>
    <source>
        <strain evidence="2 3">Y9602</strain>
    </source>
</reference>
<evidence type="ECO:0000313" key="3">
    <source>
        <dbReference type="Proteomes" id="UP000007257"/>
    </source>
</evidence>
<accession>A0A0H3FE08</accession>
<evidence type="ECO:0000256" key="1">
    <source>
        <dbReference type="SAM" id="Phobius"/>
    </source>
</evidence>
<feature type="transmembrane region" description="Helical" evidence="1">
    <location>
        <begin position="159"/>
        <end position="183"/>
    </location>
</feature>
<keyword evidence="1" id="KW-0812">Transmembrane</keyword>
<dbReference type="AlphaFoldDB" id="A0A0H3FE08"/>
<keyword evidence="1" id="KW-0472">Membrane</keyword>
<protein>
    <submittedName>
        <fullName evidence="2">Putative type IV pilus biogenesis protein</fullName>
    </submittedName>
</protein>
<dbReference type="KEGG" id="rah:Rahaq_3941"/>
<evidence type="ECO:0000313" key="2">
    <source>
        <dbReference type="EMBL" id="ADW75530.1"/>
    </source>
</evidence>
<proteinExistence type="predicted"/>
<keyword evidence="1" id="KW-1133">Transmembrane helix</keyword>
<dbReference type="HOGENOM" id="CLU_128102_0_0_6"/>
<sequence length="185" mass="20940">MLNTLSRNNILTGLIWDSSNHENMDAGYMRWMVNIRRSHRMYVYRVQDDITTNELVGYSIKTAPGCESFAVHLRKLYGDGLYHFMAGDEQVYLLIIMDGIIISGSDCVITETFFGEILSSLPESKYSRLRVSEITPAQLDCIAESCKENQLIYKKKQRIFWTGVAGGVALLVICSSIFLYSIISG</sequence>
<dbReference type="EMBL" id="CP002505">
    <property type="protein sequence ID" value="ADW75530.1"/>
    <property type="molecule type" value="Genomic_DNA"/>
</dbReference>